<dbReference type="EMBL" id="JAHHHD010000015">
    <property type="protein sequence ID" value="MBW4659847.1"/>
    <property type="molecule type" value="Genomic_DNA"/>
</dbReference>
<dbReference type="GO" id="GO:0006508">
    <property type="term" value="P:proteolysis"/>
    <property type="evidence" value="ECO:0007669"/>
    <property type="project" value="InterPro"/>
</dbReference>
<protein>
    <submittedName>
        <fullName evidence="3">C1 family peptidase</fullName>
    </submittedName>
</protein>
<evidence type="ECO:0000256" key="1">
    <source>
        <dbReference type="ARBA" id="ARBA00008455"/>
    </source>
</evidence>
<dbReference type="PROSITE" id="PS00640">
    <property type="entry name" value="THIOL_PROTEASE_ASN"/>
    <property type="match status" value="1"/>
</dbReference>
<dbReference type="GO" id="GO:0008234">
    <property type="term" value="F:cysteine-type peptidase activity"/>
    <property type="evidence" value="ECO:0007669"/>
    <property type="project" value="InterPro"/>
</dbReference>
<proteinExistence type="inferred from homology"/>
<feature type="domain" description="Peptidase C1A papain C-terminal" evidence="2">
    <location>
        <begin position="77"/>
        <end position="288"/>
    </location>
</feature>
<dbReference type="AlphaFoldDB" id="A0A951QAR5"/>
<dbReference type="InterPro" id="IPR043708">
    <property type="entry name" value="DUF5648"/>
</dbReference>
<dbReference type="InterPro" id="IPR038765">
    <property type="entry name" value="Papain-like_cys_pep_sf"/>
</dbReference>
<dbReference type="CDD" id="cd02248">
    <property type="entry name" value="Peptidase_C1A"/>
    <property type="match status" value="1"/>
</dbReference>
<dbReference type="Pfam" id="PF00112">
    <property type="entry name" value="Peptidase_C1"/>
    <property type="match status" value="1"/>
</dbReference>
<dbReference type="Pfam" id="PF18885">
    <property type="entry name" value="DUF5648"/>
    <property type="match status" value="1"/>
</dbReference>
<dbReference type="Gene3D" id="3.90.70.10">
    <property type="entry name" value="Cysteine proteinases"/>
    <property type="match status" value="1"/>
</dbReference>
<sequence>MTDNINPIQLQSAVSAAGAQWQANETTISQLSTLEKRMRLGYVPSDGELTLEQREQSARMNFAVMQSAIDKGQTFSYPSYHNLQDGGYVTPIKDQSSCGSCVAFGAVATVEATYQMQKNKPNSGIDLSEAQLFYCYASLDGYGCGTGWWVSPALEAFVTGISDEACFPYIPGDQACVVCADWQNQAIKIKSHHEITDLAEMKEWLSTKGALVACFTVYSDFYYYSNGIYRYVSGDYEGGHCVSIVGYDDVASCWICKNSWGEGWGENGFFRIGYGECGIDATMWAVDSVVEPLAMIAPVYEYNATAPWRYQYSTSPDVQDGWTRLGIGFYAFGASQPGTVPVYQCRAENPWRYFYSTQGCIGEGWTNDGIAFYAYETQVENTIPVYRYVAAEPWRYQYSTSPSIGDRWTNEGIAFYVYAAKPA</sequence>
<reference evidence="3" key="2">
    <citation type="journal article" date="2022" name="Microbiol. Resour. Announc.">
        <title>Metagenome Sequencing to Explore Phylogenomics of Terrestrial Cyanobacteria.</title>
        <authorList>
            <person name="Ward R.D."/>
            <person name="Stajich J.E."/>
            <person name="Johansen J.R."/>
            <person name="Huntemann M."/>
            <person name="Clum A."/>
            <person name="Foster B."/>
            <person name="Foster B."/>
            <person name="Roux S."/>
            <person name="Palaniappan K."/>
            <person name="Varghese N."/>
            <person name="Mukherjee S."/>
            <person name="Reddy T.B.K."/>
            <person name="Daum C."/>
            <person name="Copeland A."/>
            <person name="Chen I.A."/>
            <person name="Ivanova N.N."/>
            <person name="Kyrpides N.C."/>
            <person name="Shapiro N."/>
            <person name="Eloe-Fadrosh E.A."/>
            <person name="Pietrasiak N."/>
        </authorList>
    </citation>
    <scope>NUCLEOTIDE SEQUENCE</scope>
    <source>
        <strain evidence="3">UHER 2000/2452</strain>
    </source>
</reference>
<name>A0A951QAR5_9CYAN</name>
<accession>A0A951QAR5</accession>
<organism evidence="3 4">
    <name type="scientific">Drouetiella hepatica Uher 2000/2452</name>
    <dbReference type="NCBI Taxonomy" id="904376"/>
    <lineage>
        <taxon>Bacteria</taxon>
        <taxon>Bacillati</taxon>
        <taxon>Cyanobacteriota</taxon>
        <taxon>Cyanophyceae</taxon>
        <taxon>Oculatellales</taxon>
        <taxon>Oculatellaceae</taxon>
        <taxon>Drouetiella</taxon>
    </lineage>
</organism>
<dbReference type="SUPFAM" id="SSF54001">
    <property type="entry name" value="Cysteine proteinases"/>
    <property type="match status" value="1"/>
</dbReference>
<dbReference type="PANTHER" id="PTHR12411">
    <property type="entry name" value="CYSTEINE PROTEASE FAMILY C1-RELATED"/>
    <property type="match status" value="1"/>
</dbReference>
<dbReference type="SMART" id="SM00645">
    <property type="entry name" value="Pept_C1"/>
    <property type="match status" value="1"/>
</dbReference>
<dbReference type="InterPro" id="IPR000668">
    <property type="entry name" value="Peptidase_C1A_C"/>
</dbReference>
<dbReference type="InterPro" id="IPR025661">
    <property type="entry name" value="Pept_asp_AS"/>
</dbReference>
<dbReference type="InterPro" id="IPR013128">
    <property type="entry name" value="Peptidase_C1A"/>
</dbReference>
<evidence type="ECO:0000313" key="4">
    <source>
        <dbReference type="Proteomes" id="UP000757435"/>
    </source>
</evidence>
<comment type="similarity">
    <text evidence="1">Belongs to the peptidase C1 family.</text>
</comment>
<gene>
    <name evidence="3" type="ORF">KME15_14320</name>
</gene>
<comment type="caution">
    <text evidence="3">The sequence shown here is derived from an EMBL/GenBank/DDBJ whole genome shotgun (WGS) entry which is preliminary data.</text>
</comment>
<evidence type="ECO:0000259" key="2">
    <source>
        <dbReference type="SMART" id="SM00645"/>
    </source>
</evidence>
<reference evidence="3" key="1">
    <citation type="submission" date="2021-05" db="EMBL/GenBank/DDBJ databases">
        <authorList>
            <person name="Pietrasiak N."/>
            <person name="Ward R."/>
            <person name="Stajich J.E."/>
            <person name="Kurbessoian T."/>
        </authorList>
    </citation>
    <scope>NUCLEOTIDE SEQUENCE</scope>
    <source>
        <strain evidence="3">UHER 2000/2452</strain>
    </source>
</reference>
<dbReference type="InterPro" id="IPR039417">
    <property type="entry name" value="Peptidase_C1A_papain-like"/>
</dbReference>
<evidence type="ECO:0000313" key="3">
    <source>
        <dbReference type="EMBL" id="MBW4659847.1"/>
    </source>
</evidence>
<dbReference type="Proteomes" id="UP000757435">
    <property type="component" value="Unassembled WGS sequence"/>
</dbReference>